<keyword evidence="3" id="KW-0206">Cytoskeleton</keyword>
<comment type="subunit">
    <text evidence="3">Supercomplex made of cofactors A to E. Cofactors A and D function by capturing and stabilizing tubulin in a quasi-native conformation. Cofactor E binds to the cofactor D-tubulin complex; interaction with cofactor C then causes the release of tubulin polypeptides that are committed to the native state.</text>
</comment>
<dbReference type="Gene3D" id="1.20.58.90">
    <property type="match status" value="1"/>
</dbReference>
<dbReference type="InterPro" id="IPR004226">
    <property type="entry name" value="TBCA"/>
</dbReference>
<dbReference type="GO" id="GO:0007021">
    <property type="term" value="P:tubulin complex assembly"/>
    <property type="evidence" value="ECO:0007669"/>
    <property type="project" value="UniProtKB-UniRule"/>
</dbReference>
<dbReference type="InterPro" id="IPR036126">
    <property type="entry name" value="TBCA_sf"/>
</dbReference>
<name>A0A1V8SJF6_9PEZI</name>
<dbReference type="OrthoDB" id="296187at2759"/>
<dbReference type="GO" id="GO:0048487">
    <property type="term" value="F:beta-tubulin binding"/>
    <property type="evidence" value="ECO:0007669"/>
    <property type="project" value="InterPro"/>
</dbReference>
<evidence type="ECO:0000313" key="4">
    <source>
        <dbReference type="EMBL" id="OQN99272.1"/>
    </source>
</evidence>
<reference evidence="5" key="1">
    <citation type="submission" date="2017-03" db="EMBL/GenBank/DDBJ databases">
        <title>Genomes of endolithic fungi from Antarctica.</title>
        <authorList>
            <person name="Coleine C."/>
            <person name="Masonjones S."/>
            <person name="Stajich J.E."/>
        </authorList>
    </citation>
    <scope>NUCLEOTIDE SEQUENCE [LARGE SCALE GENOMIC DNA]</scope>
    <source>
        <strain evidence="5">CCFEE 5527</strain>
    </source>
</reference>
<sequence>MPAPSQISIATSSLNRLVKEVGSYHKESSQQQARIAKLESGDIGEHEEDNAEFVLKQEVSLSLTCRMEPIDIEANFSVQKRALEETKAMFPQLKIKIEDGQSRLQTQLDSSSDATPEEVTKAKEALAGASTILNEAA</sequence>
<comment type="subcellular location">
    <subcellularLocation>
        <location evidence="3">Cytoplasm</location>
        <location evidence="3">Cytoskeleton</location>
    </subcellularLocation>
</comment>
<organism evidence="4 5">
    <name type="scientific">Cryoendolithus antarcticus</name>
    <dbReference type="NCBI Taxonomy" id="1507870"/>
    <lineage>
        <taxon>Eukaryota</taxon>
        <taxon>Fungi</taxon>
        <taxon>Dikarya</taxon>
        <taxon>Ascomycota</taxon>
        <taxon>Pezizomycotina</taxon>
        <taxon>Dothideomycetes</taxon>
        <taxon>Dothideomycetidae</taxon>
        <taxon>Cladosporiales</taxon>
        <taxon>Cladosporiaceae</taxon>
        <taxon>Cryoendolithus</taxon>
    </lineage>
</organism>
<keyword evidence="5" id="KW-1185">Reference proteome</keyword>
<dbReference type="GO" id="GO:0007023">
    <property type="term" value="P:post-chaperonin tubulin folding pathway"/>
    <property type="evidence" value="ECO:0007669"/>
    <property type="project" value="UniProtKB-UniRule"/>
</dbReference>
<keyword evidence="2 3" id="KW-0143">Chaperone</keyword>
<proteinExistence type="inferred from homology"/>
<dbReference type="Pfam" id="PF02970">
    <property type="entry name" value="TBCA"/>
    <property type="match status" value="1"/>
</dbReference>
<comment type="caution">
    <text evidence="4">The sequence shown here is derived from an EMBL/GenBank/DDBJ whole genome shotgun (WGS) entry which is preliminary data.</text>
</comment>
<dbReference type="PANTHER" id="PTHR21500:SF0">
    <property type="entry name" value="TUBULIN-SPECIFIC CHAPERONE A"/>
    <property type="match status" value="1"/>
</dbReference>
<dbReference type="Proteomes" id="UP000192596">
    <property type="component" value="Unassembled WGS sequence"/>
</dbReference>
<dbReference type="EMBL" id="NAJO01000041">
    <property type="protein sequence ID" value="OQN99272.1"/>
    <property type="molecule type" value="Genomic_DNA"/>
</dbReference>
<accession>A0A1V8SJF6</accession>
<evidence type="ECO:0000313" key="5">
    <source>
        <dbReference type="Proteomes" id="UP000192596"/>
    </source>
</evidence>
<dbReference type="PANTHER" id="PTHR21500">
    <property type="entry name" value="TUBULIN-SPECIFIC CHAPERONE A"/>
    <property type="match status" value="1"/>
</dbReference>
<keyword evidence="3" id="KW-0963">Cytoplasm</keyword>
<comment type="similarity">
    <text evidence="1 3">Belongs to the TBCA family.</text>
</comment>
<dbReference type="SUPFAM" id="SSF46988">
    <property type="entry name" value="Tubulin chaperone cofactor A"/>
    <property type="match status" value="1"/>
</dbReference>
<dbReference type="STRING" id="1507870.A0A1V8SJF6"/>
<dbReference type="InParanoid" id="A0A1V8SJF6"/>
<dbReference type="AlphaFoldDB" id="A0A1V8SJF6"/>
<dbReference type="GO" id="GO:0005874">
    <property type="term" value="C:microtubule"/>
    <property type="evidence" value="ECO:0007669"/>
    <property type="project" value="UniProtKB-KW"/>
</dbReference>
<gene>
    <name evidence="4" type="ORF">B0A48_15121</name>
</gene>
<keyword evidence="3" id="KW-0493">Microtubule</keyword>
<evidence type="ECO:0000256" key="1">
    <source>
        <dbReference type="ARBA" id="ARBA00006806"/>
    </source>
</evidence>
<dbReference type="GO" id="GO:0005829">
    <property type="term" value="C:cytosol"/>
    <property type="evidence" value="ECO:0007669"/>
    <property type="project" value="TreeGrafter"/>
</dbReference>
<dbReference type="FunCoup" id="A0A1V8SJF6">
    <property type="interactions" value="1171"/>
</dbReference>
<evidence type="ECO:0000256" key="2">
    <source>
        <dbReference type="ARBA" id="ARBA00023186"/>
    </source>
</evidence>
<protein>
    <recommendedName>
        <fullName evidence="3">Tubulin-specific chaperone A</fullName>
    </recommendedName>
</protein>
<evidence type="ECO:0000256" key="3">
    <source>
        <dbReference type="RuleBase" id="RU364030"/>
    </source>
</evidence>